<dbReference type="InterPro" id="IPR011993">
    <property type="entry name" value="PH-like_dom_sf"/>
</dbReference>
<feature type="compositionally biased region" description="Polar residues" evidence="2">
    <location>
        <begin position="549"/>
        <end position="563"/>
    </location>
</feature>
<feature type="domain" description="PH" evidence="3">
    <location>
        <begin position="428"/>
        <end position="533"/>
    </location>
</feature>
<feature type="compositionally biased region" description="Low complexity" evidence="2">
    <location>
        <begin position="828"/>
        <end position="874"/>
    </location>
</feature>
<accession>A0AAN6EZ85</accession>
<proteinExistence type="predicted"/>
<protein>
    <submittedName>
        <fullName evidence="4">Phosphatidylinositol 4,5-bisphosphate-binding protein</fullName>
    </submittedName>
</protein>
<feature type="region of interest" description="Disordered" evidence="2">
    <location>
        <begin position="1"/>
        <end position="133"/>
    </location>
</feature>
<dbReference type="Gene3D" id="2.30.29.30">
    <property type="entry name" value="Pleckstrin-homology domain (PH domain)/Phosphotyrosine-binding domain (PTB)"/>
    <property type="match status" value="1"/>
</dbReference>
<dbReference type="InterPro" id="IPR046868">
    <property type="entry name" value="BAR_4"/>
</dbReference>
<dbReference type="PANTHER" id="PTHR31941">
    <property type="entry name" value="CYTOSKELETAL SIGNALING PROTEIN SLM1"/>
    <property type="match status" value="1"/>
</dbReference>
<gene>
    <name evidence="4" type="primary">SLM2</name>
    <name evidence="4" type="ORF">HRR80_001174</name>
</gene>
<evidence type="ECO:0000256" key="1">
    <source>
        <dbReference type="ARBA" id="ARBA00022553"/>
    </source>
</evidence>
<dbReference type="InterPro" id="IPR027267">
    <property type="entry name" value="AH/BAR_dom_sf"/>
</dbReference>
<dbReference type="CDD" id="cd13311">
    <property type="entry name" value="PH_Slm1"/>
    <property type="match status" value="1"/>
</dbReference>
<sequence>MSRPITPVSPVHSAMLGHQQEPSLHSARPLSAQPSSRPVSYVGSHPPDTASHLEQPHGVQQDPSLLSNAGEYHQEAPVGHEEAPDLTRTESHISGSQTLLPSRGGTLKKKASMHRSASLKRSPSKRSSYAGSVRSLKLGEKEKYGETEEYNSVFYCPVPTSGNPTELLAARFQAWRKVLKDLINYFRDLHKMYEVRAKSLSSSANVINNTTMPSNFLSSGGIGDALHILQDFHKQALLDSNKARDLENEVIIQLTGLRSDLQQKIKEIKSLSGDFKNSVDKEQEATRKAVRQLQEALGMVDHDAAATTGKNDPFLVKLAVDRQVERQIDEENYLHRAYLNLEASGRELESIVVGEIQKAYNVVAGILRREADTAYDTADKLKEGPIAMPKDHEWEEFTTNSSQMVDPRNPIRQVSHIVYPGKDHPAAVEVRSGMLERKSKYLKNYTPGWYVLSPTHLHEFKSADRIAYQSPVMSLYLPEQKLGSHSEPGSSSHKFMLKGRQTGSMHRGHSWVFRAESHDTMMAWYNDIKELTERKGEERNDFVRRQHARSLSGNSLKPASIISSEGGMEEDEADRVAFSGEQSVRGNSVAEGGYAGAGGLGVEGVHDLEDTRSEAGWRPPQRPAPGGRFPSDVNVQRGLQAPLSPSSGESSDQERDVIAAAGALPGSGVPFAHTAEAHTELQAPQPRSRPASMASNVHSANQRPSDHGEYASTHRQYTPGTQDYAHVQHHHTAVQHGNVSTPQQQEYPAVQHPNIFPVQPVSSPPETGSQYGEWMAPIGAGAAGAAVGAGAMHHHQQQQQQQQQGSAQPTARQPDAETAIPDYGQSSAPIPAATAAPIDTPTAPRAMSDSTTARSSAAANTTSSGTETGTLSTAPTSTGYPADSMFDANGVYIGPRNTTAPPTEYVVKHPDRNKSYTTVSDLHVPGEFPPTPGLAEESKLYQEVIKTDE</sequence>
<feature type="compositionally biased region" description="Low complexity" evidence="2">
    <location>
        <begin position="785"/>
        <end position="808"/>
    </location>
</feature>
<feature type="region of interest" description="Disordered" evidence="2">
    <location>
        <begin position="679"/>
        <end position="716"/>
    </location>
</feature>
<feature type="compositionally biased region" description="Basic and acidic residues" evidence="2">
    <location>
        <begin position="72"/>
        <end position="91"/>
    </location>
</feature>
<dbReference type="Gene3D" id="1.20.1270.60">
    <property type="entry name" value="Arfaptin homology (AH) domain/BAR domain"/>
    <property type="match status" value="1"/>
</dbReference>
<feature type="region of interest" description="Disordered" evidence="2">
    <location>
        <begin position="785"/>
        <end position="909"/>
    </location>
</feature>
<dbReference type="AlphaFoldDB" id="A0AAN6EZ85"/>
<dbReference type="Proteomes" id="UP001161757">
    <property type="component" value="Unassembled WGS sequence"/>
</dbReference>
<evidence type="ECO:0000313" key="4">
    <source>
        <dbReference type="EMBL" id="KAJ8994460.1"/>
    </source>
</evidence>
<dbReference type="InterPro" id="IPR046869">
    <property type="entry name" value="SLM1/RGC1-like_PH"/>
</dbReference>
<feature type="region of interest" description="Disordered" evidence="2">
    <location>
        <begin position="545"/>
        <end position="574"/>
    </location>
</feature>
<feature type="region of interest" description="Disordered" evidence="2">
    <location>
        <begin position="611"/>
        <end position="654"/>
    </location>
</feature>
<dbReference type="InterPro" id="IPR043453">
    <property type="entry name" value="Slm1_PH"/>
</dbReference>
<evidence type="ECO:0000256" key="2">
    <source>
        <dbReference type="SAM" id="MobiDB-lite"/>
    </source>
</evidence>
<dbReference type="EMBL" id="JAJGCB010000002">
    <property type="protein sequence ID" value="KAJ8994460.1"/>
    <property type="molecule type" value="Genomic_DNA"/>
</dbReference>
<dbReference type="Pfam" id="PF20400">
    <property type="entry name" value="BAR_4"/>
    <property type="match status" value="1"/>
</dbReference>
<dbReference type="PROSITE" id="PS50003">
    <property type="entry name" value="PH_DOMAIN"/>
    <property type="match status" value="1"/>
</dbReference>
<feature type="compositionally biased region" description="Polar residues" evidence="2">
    <location>
        <begin position="693"/>
        <end position="703"/>
    </location>
</feature>
<name>A0AAN6EZ85_EXODE</name>
<dbReference type="SUPFAM" id="SSF50729">
    <property type="entry name" value="PH domain-like"/>
    <property type="match status" value="1"/>
</dbReference>
<evidence type="ECO:0000259" key="3">
    <source>
        <dbReference type="PROSITE" id="PS50003"/>
    </source>
</evidence>
<dbReference type="SMART" id="SM00233">
    <property type="entry name" value="PH"/>
    <property type="match status" value="1"/>
</dbReference>
<dbReference type="InterPro" id="IPR001849">
    <property type="entry name" value="PH_domain"/>
</dbReference>
<comment type="caution">
    <text evidence="4">The sequence shown here is derived from an EMBL/GenBank/DDBJ whole genome shotgun (WGS) entry which is preliminary data.</text>
</comment>
<evidence type="ECO:0000313" key="5">
    <source>
        <dbReference type="Proteomes" id="UP001161757"/>
    </source>
</evidence>
<dbReference type="Pfam" id="PF20399">
    <property type="entry name" value="PH_20"/>
    <property type="match status" value="1"/>
</dbReference>
<feature type="compositionally biased region" description="Polar residues" evidence="2">
    <location>
        <begin position="119"/>
        <end position="130"/>
    </location>
</feature>
<keyword evidence="1" id="KW-0597">Phosphoprotein</keyword>
<reference evidence="4" key="1">
    <citation type="submission" date="2023-01" db="EMBL/GenBank/DDBJ databases">
        <title>Exophiala dermititidis isolated from Cystic Fibrosis Patient.</title>
        <authorList>
            <person name="Kurbessoian T."/>
            <person name="Crocker A."/>
            <person name="Murante D."/>
            <person name="Hogan D.A."/>
            <person name="Stajich J.E."/>
        </authorList>
    </citation>
    <scope>NUCLEOTIDE SEQUENCE</scope>
    <source>
        <strain evidence="4">Ex8</strain>
    </source>
</reference>
<organism evidence="4 5">
    <name type="scientific">Exophiala dermatitidis</name>
    <name type="common">Black yeast-like fungus</name>
    <name type="synonym">Wangiella dermatitidis</name>
    <dbReference type="NCBI Taxonomy" id="5970"/>
    <lineage>
        <taxon>Eukaryota</taxon>
        <taxon>Fungi</taxon>
        <taxon>Dikarya</taxon>
        <taxon>Ascomycota</taxon>
        <taxon>Pezizomycotina</taxon>
        <taxon>Eurotiomycetes</taxon>
        <taxon>Chaetothyriomycetidae</taxon>
        <taxon>Chaetothyriales</taxon>
        <taxon>Herpotrichiellaceae</taxon>
        <taxon>Exophiala</taxon>
    </lineage>
</organism>
<dbReference type="PANTHER" id="PTHR31941:SF16">
    <property type="entry name" value="PHOSPHATIDYLINOSITOL 4,5-BISPHOSPHATE-BINDING PROTEIN SLM1-RELATED"/>
    <property type="match status" value="1"/>
</dbReference>